<dbReference type="InterPro" id="IPR036397">
    <property type="entry name" value="RNaseH_sf"/>
</dbReference>
<evidence type="ECO:0000313" key="5">
    <source>
        <dbReference type="EMBL" id="MCP8971394.1"/>
    </source>
</evidence>
<dbReference type="Pfam" id="PF13333">
    <property type="entry name" value="rve_2"/>
    <property type="match status" value="1"/>
</dbReference>
<feature type="domain" description="HTH psq-type" evidence="3">
    <location>
        <begin position="1"/>
        <end position="50"/>
    </location>
</feature>
<dbReference type="EMBL" id="JANCLT010000043">
    <property type="protein sequence ID" value="MCP8971394.1"/>
    <property type="molecule type" value="Genomic_DNA"/>
</dbReference>
<dbReference type="GO" id="GO:0004803">
    <property type="term" value="F:transposase activity"/>
    <property type="evidence" value="ECO:0007669"/>
    <property type="project" value="InterPro"/>
</dbReference>
<dbReference type="PANTHER" id="PTHR46889">
    <property type="entry name" value="TRANSPOSASE INSF FOR INSERTION SEQUENCE IS3B-RELATED"/>
    <property type="match status" value="1"/>
</dbReference>
<protein>
    <submittedName>
        <fullName evidence="5">IS3 family transposase</fullName>
    </submittedName>
</protein>
<accession>A0AA42BTA5</accession>
<dbReference type="InterPro" id="IPR007889">
    <property type="entry name" value="HTH_Psq"/>
</dbReference>
<comment type="caution">
    <text evidence="5">The sequence shown here is derived from an EMBL/GenBank/DDBJ whole genome shotgun (WGS) entry which is preliminary data.</text>
</comment>
<dbReference type="Pfam" id="PF13276">
    <property type="entry name" value="HTH_21"/>
    <property type="match status" value="1"/>
</dbReference>
<dbReference type="InterPro" id="IPR002514">
    <property type="entry name" value="Transposase_8"/>
</dbReference>
<organism evidence="5 6">
    <name type="scientific">Ectobacillus ponti</name>
    <dbReference type="NCBI Taxonomy" id="2961894"/>
    <lineage>
        <taxon>Bacteria</taxon>
        <taxon>Bacillati</taxon>
        <taxon>Bacillota</taxon>
        <taxon>Bacilli</taxon>
        <taxon>Bacillales</taxon>
        <taxon>Bacillaceae</taxon>
        <taxon>Ectobacillus</taxon>
    </lineage>
</organism>
<gene>
    <name evidence="5" type="ORF">NK662_23060</name>
</gene>
<dbReference type="Gene3D" id="1.10.10.60">
    <property type="entry name" value="Homeodomain-like"/>
    <property type="match status" value="1"/>
</dbReference>
<feature type="domain" description="Integrase catalytic" evidence="4">
    <location>
        <begin position="214"/>
        <end position="374"/>
    </location>
</feature>
<dbReference type="SUPFAM" id="SSF46689">
    <property type="entry name" value="Homeodomain-like"/>
    <property type="match status" value="1"/>
</dbReference>
<dbReference type="Gene3D" id="3.30.420.10">
    <property type="entry name" value="Ribonuclease H-like superfamily/Ribonuclease H"/>
    <property type="match status" value="1"/>
</dbReference>
<name>A0AA42BTA5_9BACI</name>
<dbReference type="AlphaFoldDB" id="A0AA42BTA5"/>
<dbReference type="InterPro" id="IPR009057">
    <property type="entry name" value="Homeodomain-like_sf"/>
</dbReference>
<evidence type="ECO:0000313" key="6">
    <source>
        <dbReference type="Proteomes" id="UP001156102"/>
    </source>
</evidence>
<dbReference type="SUPFAM" id="SSF53098">
    <property type="entry name" value="Ribonuclease H-like"/>
    <property type="match status" value="1"/>
</dbReference>
<dbReference type="GO" id="GO:0003677">
    <property type="term" value="F:DNA binding"/>
    <property type="evidence" value="ECO:0007669"/>
    <property type="project" value="InterPro"/>
</dbReference>
<keyword evidence="6" id="KW-1185">Reference proteome</keyword>
<dbReference type="InterPro" id="IPR048020">
    <property type="entry name" value="Transpos_IS3"/>
</dbReference>
<sequence>MKKERRTYTAEFKLQMVKLYENGKSRADIAREYDITPSALDRWISNHQKTGSFTAEDNRSAEENELMQLRKENQRLKMEVDILKQAALIMGRKLDVIRANAHKYSVSAMCGVLQIPRSSYYYHARKREDDEHQAEEADLQERIYKIFTQSRNNYGTRKIKRELEKQDVTVSKRRIGRIMKQLGLVSNYTVAYYKSQQKPSNEAETANVLNREFQQKQELSILVSDLTYVRVAKKWHYVCLFVDLFNREIVGASAGPNKDAALVYKALSSIQGNLTNVRLFHTDRGSEFDNQLMREATEAFGIQRSLSAKGCPYDNAVAEATYKSFKIEFVYQRTFLTLEQLQLELGDYVHWFNNIRIHQTLGYLTPVEFKQLAL</sequence>
<dbReference type="NCBIfam" id="NF033516">
    <property type="entry name" value="transpos_IS3"/>
    <property type="match status" value="1"/>
</dbReference>
<dbReference type="InterPro" id="IPR012337">
    <property type="entry name" value="RNaseH-like_sf"/>
</dbReference>
<dbReference type="Proteomes" id="UP001156102">
    <property type="component" value="Unassembled WGS sequence"/>
</dbReference>
<dbReference type="PROSITE" id="PS50960">
    <property type="entry name" value="HTH_PSQ"/>
    <property type="match status" value="1"/>
</dbReference>
<dbReference type="InterPro" id="IPR025948">
    <property type="entry name" value="HTH-like_dom"/>
</dbReference>
<comment type="function">
    <text evidence="1">Involved in the transposition of the insertion sequence.</text>
</comment>
<feature type="coiled-coil region" evidence="2">
    <location>
        <begin position="52"/>
        <end position="86"/>
    </location>
</feature>
<dbReference type="Pfam" id="PF00665">
    <property type="entry name" value="rve"/>
    <property type="match status" value="1"/>
</dbReference>
<evidence type="ECO:0000256" key="2">
    <source>
        <dbReference type="SAM" id="Coils"/>
    </source>
</evidence>
<evidence type="ECO:0000256" key="1">
    <source>
        <dbReference type="ARBA" id="ARBA00002286"/>
    </source>
</evidence>
<evidence type="ECO:0000259" key="3">
    <source>
        <dbReference type="PROSITE" id="PS50960"/>
    </source>
</evidence>
<reference evidence="5" key="1">
    <citation type="submission" date="2022-07" db="EMBL/GenBank/DDBJ databases">
        <authorList>
            <person name="Li W.-J."/>
            <person name="Deng Q.-Q."/>
        </authorList>
    </citation>
    <scope>NUCLEOTIDE SEQUENCE</scope>
    <source>
        <strain evidence="5">SYSU M60031</strain>
    </source>
</reference>
<dbReference type="InterPro" id="IPR001584">
    <property type="entry name" value="Integrase_cat-core"/>
</dbReference>
<dbReference type="GO" id="GO:0015074">
    <property type="term" value="P:DNA integration"/>
    <property type="evidence" value="ECO:0007669"/>
    <property type="project" value="InterPro"/>
</dbReference>
<dbReference type="PANTHER" id="PTHR46889:SF5">
    <property type="entry name" value="INTEGRASE PROTEIN"/>
    <property type="match status" value="1"/>
</dbReference>
<keyword evidence="2" id="KW-0175">Coiled coil</keyword>
<proteinExistence type="predicted"/>
<dbReference type="GO" id="GO:0006313">
    <property type="term" value="P:DNA transposition"/>
    <property type="evidence" value="ECO:0007669"/>
    <property type="project" value="InterPro"/>
</dbReference>
<dbReference type="PROSITE" id="PS50994">
    <property type="entry name" value="INTEGRASE"/>
    <property type="match status" value="1"/>
</dbReference>
<dbReference type="Pfam" id="PF01527">
    <property type="entry name" value="HTH_Tnp_1"/>
    <property type="match status" value="1"/>
</dbReference>
<evidence type="ECO:0000259" key="4">
    <source>
        <dbReference type="PROSITE" id="PS50994"/>
    </source>
</evidence>
<dbReference type="InterPro" id="IPR050900">
    <property type="entry name" value="Transposase_IS3/IS150/IS904"/>
</dbReference>